<sequence>MVNTLQTTTPGNQTAHAQQILIFKTTICTESDKRFIGRVMKDCHIIDWSVDLHDVDCVLRIVTADYSIDQIIWLICSNGFLCEELR</sequence>
<reference evidence="1" key="1">
    <citation type="submission" date="2023-03" db="EMBL/GenBank/DDBJ databases">
        <title>Andean soil-derived lignocellulolytic bacterial consortium as a source of novel taxa and putative plastic-active enzymes.</title>
        <authorList>
            <person name="Diaz-Garcia L."/>
            <person name="Chuvochina M."/>
            <person name="Feuerriegel G."/>
            <person name="Bunk B."/>
            <person name="Sproer C."/>
            <person name="Streit W.R."/>
            <person name="Rodriguez L.M."/>
            <person name="Overmann J."/>
            <person name="Jimenez D.J."/>
        </authorList>
    </citation>
    <scope>NUCLEOTIDE SEQUENCE</scope>
    <source>
        <strain evidence="1">MAG 7</strain>
    </source>
</reference>
<protein>
    <submittedName>
        <fullName evidence="1">Uncharacterized protein</fullName>
    </submittedName>
</protein>
<organism evidence="1 2">
    <name type="scientific">Candidatus Pseudobacter hemicellulosilyticus</name>
    <dbReference type="NCBI Taxonomy" id="3121375"/>
    <lineage>
        <taxon>Bacteria</taxon>
        <taxon>Pseudomonadati</taxon>
        <taxon>Bacteroidota</taxon>
        <taxon>Chitinophagia</taxon>
        <taxon>Chitinophagales</taxon>
        <taxon>Chitinophagaceae</taxon>
        <taxon>Pseudobacter</taxon>
    </lineage>
</organism>
<evidence type="ECO:0000313" key="1">
    <source>
        <dbReference type="EMBL" id="WEK34312.1"/>
    </source>
</evidence>
<dbReference type="Proteomes" id="UP001220610">
    <property type="component" value="Chromosome"/>
</dbReference>
<proteinExistence type="predicted"/>
<dbReference type="EMBL" id="CP119311">
    <property type="protein sequence ID" value="WEK34312.1"/>
    <property type="molecule type" value="Genomic_DNA"/>
</dbReference>
<dbReference type="AlphaFoldDB" id="A0AAJ6BFI4"/>
<name>A0AAJ6BFI4_9BACT</name>
<gene>
    <name evidence="1" type="ORF">P0Y53_17640</name>
</gene>
<accession>A0AAJ6BFI4</accession>
<evidence type="ECO:0000313" key="2">
    <source>
        <dbReference type="Proteomes" id="UP001220610"/>
    </source>
</evidence>